<keyword evidence="3" id="KW-1185">Reference proteome</keyword>
<feature type="signal peptide" evidence="1">
    <location>
        <begin position="1"/>
        <end position="20"/>
    </location>
</feature>
<keyword evidence="1" id="KW-0732">Signal</keyword>
<gene>
    <name evidence="2" type="ORF">DGAL_LOCUS834</name>
</gene>
<feature type="chain" id="PRO_5035207351" evidence="1">
    <location>
        <begin position="21"/>
        <end position="109"/>
    </location>
</feature>
<evidence type="ECO:0000313" key="2">
    <source>
        <dbReference type="EMBL" id="CAH0098733.1"/>
    </source>
</evidence>
<evidence type="ECO:0000256" key="1">
    <source>
        <dbReference type="SAM" id="SignalP"/>
    </source>
</evidence>
<organism evidence="2 3">
    <name type="scientific">Daphnia galeata</name>
    <dbReference type="NCBI Taxonomy" id="27404"/>
    <lineage>
        <taxon>Eukaryota</taxon>
        <taxon>Metazoa</taxon>
        <taxon>Ecdysozoa</taxon>
        <taxon>Arthropoda</taxon>
        <taxon>Crustacea</taxon>
        <taxon>Branchiopoda</taxon>
        <taxon>Diplostraca</taxon>
        <taxon>Cladocera</taxon>
        <taxon>Anomopoda</taxon>
        <taxon>Daphniidae</taxon>
        <taxon>Daphnia</taxon>
    </lineage>
</organism>
<evidence type="ECO:0000313" key="3">
    <source>
        <dbReference type="Proteomes" id="UP000789390"/>
    </source>
</evidence>
<reference evidence="2" key="1">
    <citation type="submission" date="2021-11" db="EMBL/GenBank/DDBJ databases">
        <authorList>
            <person name="Schell T."/>
        </authorList>
    </citation>
    <scope>NUCLEOTIDE SEQUENCE</scope>
    <source>
        <strain evidence="2">M5</strain>
    </source>
</reference>
<dbReference type="AlphaFoldDB" id="A0A8J2RAG3"/>
<proteinExistence type="predicted"/>
<name>A0A8J2RAG3_9CRUS</name>
<dbReference type="Proteomes" id="UP000789390">
    <property type="component" value="Unassembled WGS sequence"/>
</dbReference>
<dbReference type="EMBL" id="CAKKLH010000007">
    <property type="protein sequence ID" value="CAH0098733.1"/>
    <property type="molecule type" value="Genomic_DNA"/>
</dbReference>
<protein>
    <submittedName>
        <fullName evidence="2">Uncharacterized protein</fullName>
    </submittedName>
</protein>
<comment type="caution">
    <text evidence="2">The sequence shown here is derived from an EMBL/GenBank/DDBJ whole genome shotgun (WGS) entry which is preliminary data.</text>
</comment>
<sequence>MQTIKIVWCLILFAVLAARAQLIGDLTAGRYLLVPATDTSVQWLSPVPYNIPIYYDYPIQQQAVDYRNDGHHNIFINADSTDGHARSVPAPHLKKRQIQIRYRPGSRRG</sequence>
<accession>A0A8J2RAG3</accession>